<accession>A0ABT9QHY0</accession>
<dbReference type="Gene3D" id="3.40.50.1820">
    <property type="entry name" value="alpha/beta hydrolase"/>
    <property type="match status" value="1"/>
</dbReference>
<dbReference type="RefSeq" id="WP_307562671.1">
    <property type="nucleotide sequence ID" value="NZ_JAUSQU010000001.1"/>
</dbReference>
<dbReference type="InterPro" id="IPR029058">
    <property type="entry name" value="AB_hydrolase_fold"/>
</dbReference>
<dbReference type="EMBL" id="JAUSQU010000001">
    <property type="protein sequence ID" value="MDP9846299.1"/>
    <property type="molecule type" value="Genomic_DNA"/>
</dbReference>
<proteinExistence type="predicted"/>
<keyword evidence="2" id="KW-1185">Reference proteome</keyword>
<evidence type="ECO:0000313" key="2">
    <source>
        <dbReference type="Proteomes" id="UP001225356"/>
    </source>
</evidence>
<protein>
    <submittedName>
        <fullName evidence="1">Uncharacterized protein</fullName>
    </submittedName>
</protein>
<sequence>MTVPTVCVVTPGGVTVRRFAERDTTVARWTEFDRGGAHVALEQPGMLVEDVREFFAGL</sequence>
<gene>
    <name evidence="1" type="ORF">J2853_005510</name>
</gene>
<comment type="caution">
    <text evidence="1">The sequence shown here is derived from an EMBL/GenBank/DDBJ whole genome shotgun (WGS) entry which is preliminary data.</text>
</comment>
<dbReference type="Proteomes" id="UP001225356">
    <property type="component" value="Unassembled WGS sequence"/>
</dbReference>
<name>A0ABT9QHY0_9ACTN</name>
<reference evidence="1 2" key="1">
    <citation type="submission" date="2023-07" db="EMBL/GenBank/DDBJ databases">
        <title>Sequencing the genomes of 1000 actinobacteria strains.</title>
        <authorList>
            <person name="Klenk H.-P."/>
        </authorList>
    </citation>
    <scope>NUCLEOTIDE SEQUENCE [LARGE SCALE GENOMIC DNA]</scope>
    <source>
        <strain evidence="1 2">DSM 46740</strain>
    </source>
</reference>
<organism evidence="1 2">
    <name type="scientific">Streptosporangium lutulentum</name>
    <dbReference type="NCBI Taxonomy" id="1461250"/>
    <lineage>
        <taxon>Bacteria</taxon>
        <taxon>Bacillati</taxon>
        <taxon>Actinomycetota</taxon>
        <taxon>Actinomycetes</taxon>
        <taxon>Streptosporangiales</taxon>
        <taxon>Streptosporangiaceae</taxon>
        <taxon>Streptosporangium</taxon>
    </lineage>
</organism>
<evidence type="ECO:0000313" key="1">
    <source>
        <dbReference type="EMBL" id="MDP9846299.1"/>
    </source>
</evidence>